<protein>
    <submittedName>
        <fullName evidence="1">Uncharacterized protein</fullName>
    </submittedName>
</protein>
<proteinExistence type="predicted"/>
<dbReference type="Proteomes" id="UP000186955">
    <property type="component" value="Unassembled WGS sequence"/>
</dbReference>
<organism evidence="1 2">
    <name type="scientific">Penicillium subrubescens</name>
    <dbReference type="NCBI Taxonomy" id="1316194"/>
    <lineage>
        <taxon>Eukaryota</taxon>
        <taxon>Fungi</taxon>
        <taxon>Dikarya</taxon>
        <taxon>Ascomycota</taxon>
        <taxon>Pezizomycotina</taxon>
        <taxon>Eurotiomycetes</taxon>
        <taxon>Eurotiomycetidae</taxon>
        <taxon>Eurotiales</taxon>
        <taxon>Aspergillaceae</taxon>
        <taxon>Penicillium</taxon>
    </lineage>
</organism>
<gene>
    <name evidence="1" type="ORF">PENSUB_1569</name>
</gene>
<name>A0A1Q5UK44_9EURO</name>
<keyword evidence="2" id="KW-1185">Reference proteome</keyword>
<reference evidence="1 2" key="1">
    <citation type="submission" date="2016-10" db="EMBL/GenBank/DDBJ databases">
        <title>Genome sequence of the ascomycete fungus Penicillium subrubescens.</title>
        <authorList>
            <person name="De Vries R.P."/>
            <person name="Peng M."/>
            <person name="Dilokpimol A."/>
            <person name="Hilden K."/>
            <person name="Makela M.R."/>
            <person name="Grigoriev I."/>
            <person name="Riley R."/>
            <person name="Granchi Z."/>
        </authorList>
    </citation>
    <scope>NUCLEOTIDE SEQUENCE [LARGE SCALE GENOMIC DNA]</scope>
    <source>
        <strain evidence="1 2">CBS 132785</strain>
    </source>
</reference>
<sequence length="79" mass="9310">MAPFDEDARSFATCDWQWIRLVQTIYFVWEKVQSAKFARETTRTRKTGRDVLRTMLVLVLCPTDLVRGFYRSTNAFGKL</sequence>
<dbReference type="EMBL" id="MNBE01000177">
    <property type="protein sequence ID" value="OKP12837.1"/>
    <property type="molecule type" value="Genomic_DNA"/>
</dbReference>
<evidence type="ECO:0000313" key="2">
    <source>
        <dbReference type="Proteomes" id="UP000186955"/>
    </source>
</evidence>
<dbReference type="AlphaFoldDB" id="A0A1Q5UK44"/>
<evidence type="ECO:0000313" key="1">
    <source>
        <dbReference type="EMBL" id="OKP12837.1"/>
    </source>
</evidence>
<accession>A0A1Q5UK44</accession>
<comment type="caution">
    <text evidence="1">The sequence shown here is derived from an EMBL/GenBank/DDBJ whole genome shotgun (WGS) entry which is preliminary data.</text>
</comment>